<organism evidence="1 2">
    <name type="scientific">Caenorhabditis japonica</name>
    <dbReference type="NCBI Taxonomy" id="281687"/>
    <lineage>
        <taxon>Eukaryota</taxon>
        <taxon>Metazoa</taxon>
        <taxon>Ecdysozoa</taxon>
        <taxon>Nematoda</taxon>
        <taxon>Chromadorea</taxon>
        <taxon>Rhabditida</taxon>
        <taxon>Rhabditina</taxon>
        <taxon>Rhabditomorpha</taxon>
        <taxon>Rhabditoidea</taxon>
        <taxon>Rhabditidae</taxon>
        <taxon>Peloderinae</taxon>
        <taxon>Caenorhabditis</taxon>
    </lineage>
</organism>
<dbReference type="Proteomes" id="UP000005237">
    <property type="component" value="Unassembled WGS sequence"/>
</dbReference>
<protein>
    <submittedName>
        <fullName evidence="1">Uncharacterized protein</fullName>
    </submittedName>
</protein>
<keyword evidence="2" id="KW-1185">Reference proteome</keyword>
<accession>A0A8R1IVK2</accession>
<dbReference type="AlphaFoldDB" id="A0A8R1IVK2"/>
<dbReference type="EnsemblMetazoa" id="CJA43244.1">
    <property type="protein sequence ID" value="CJA43244.1"/>
    <property type="gene ID" value="WBGene00219092"/>
</dbReference>
<evidence type="ECO:0000313" key="1">
    <source>
        <dbReference type="EnsemblMetazoa" id="CJA43244.1"/>
    </source>
</evidence>
<name>A0A8R1IVK2_CAEJA</name>
<proteinExistence type="predicted"/>
<reference evidence="2" key="1">
    <citation type="submission" date="2010-08" db="EMBL/GenBank/DDBJ databases">
        <authorList>
            <consortium name="Caenorhabditis japonica Sequencing Consortium"/>
            <person name="Wilson R.K."/>
        </authorList>
    </citation>
    <scope>NUCLEOTIDE SEQUENCE [LARGE SCALE GENOMIC DNA]</scope>
    <source>
        <strain evidence="2">DF5081</strain>
    </source>
</reference>
<reference evidence="1" key="2">
    <citation type="submission" date="2022-06" db="UniProtKB">
        <authorList>
            <consortium name="EnsemblMetazoa"/>
        </authorList>
    </citation>
    <scope>IDENTIFICATION</scope>
    <source>
        <strain evidence="1">DF5081</strain>
    </source>
</reference>
<sequence length="76" mass="8699">MFSSSSFIQPASHPSRYQPFFGQGHSLCVALRMSFQSLVVDDPKRPIVLYSIAPSLSLYTFHSNWSDLNLRQFLVF</sequence>
<evidence type="ECO:0000313" key="2">
    <source>
        <dbReference type="Proteomes" id="UP000005237"/>
    </source>
</evidence>